<evidence type="ECO:0000259" key="9">
    <source>
        <dbReference type="Pfam" id="PF02771"/>
    </source>
</evidence>
<keyword evidence="3 5" id="KW-0285">Flavoprotein</keyword>
<feature type="region of interest" description="Disordered" evidence="6">
    <location>
        <begin position="1"/>
        <end position="22"/>
    </location>
</feature>
<dbReference type="EC" id="1.3.8.6" evidence="10"/>
<organism evidence="10 11">
    <name type="scientific">Oerskovia jenensis</name>
    <dbReference type="NCBI Taxonomy" id="162169"/>
    <lineage>
        <taxon>Bacteria</taxon>
        <taxon>Bacillati</taxon>
        <taxon>Actinomycetota</taxon>
        <taxon>Actinomycetes</taxon>
        <taxon>Micrococcales</taxon>
        <taxon>Cellulomonadaceae</taxon>
        <taxon>Oerskovia</taxon>
    </lineage>
</organism>
<dbReference type="InterPro" id="IPR013786">
    <property type="entry name" value="AcylCoA_DH/ox_N"/>
</dbReference>
<dbReference type="PANTHER" id="PTHR43188">
    <property type="entry name" value="ACYL-COENZYME A OXIDASE"/>
    <property type="match status" value="1"/>
</dbReference>
<comment type="caution">
    <text evidence="10">The sequence shown here is derived from an EMBL/GenBank/DDBJ whole genome shotgun (WGS) entry which is preliminary data.</text>
</comment>
<feature type="domain" description="Acyl-CoA oxidase/dehydrogenase middle" evidence="8">
    <location>
        <begin position="166"/>
        <end position="265"/>
    </location>
</feature>
<feature type="domain" description="Acyl-CoA dehydrogenase/oxidase C-terminal" evidence="7">
    <location>
        <begin position="285"/>
        <end position="424"/>
    </location>
</feature>
<dbReference type="InterPro" id="IPR036250">
    <property type="entry name" value="AcylCo_DH-like_C"/>
</dbReference>
<evidence type="ECO:0000256" key="6">
    <source>
        <dbReference type="SAM" id="MobiDB-lite"/>
    </source>
</evidence>
<evidence type="ECO:0000256" key="2">
    <source>
        <dbReference type="ARBA" id="ARBA00009347"/>
    </source>
</evidence>
<evidence type="ECO:0000313" key="11">
    <source>
        <dbReference type="Proteomes" id="UP000698059"/>
    </source>
</evidence>
<dbReference type="InterPro" id="IPR045008">
    <property type="entry name" value="ACX4-like"/>
</dbReference>
<dbReference type="SUPFAM" id="SSF56645">
    <property type="entry name" value="Acyl-CoA dehydrogenase NM domain-like"/>
    <property type="match status" value="1"/>
</dbReference>
<protein>
    <submittedName>
        <fullName evidence="10">Glutaryl-CoA dehydrogenase</fullName>
        <ecNumber evidence="10">1.3.8.6</ecNumber>
    </submittedName>
</protein>
<dbReference type="SUPFAM" id="SSF47203">
    <property type="entry name" value="Acyl-CoA dehydrogenase C-terminal domain-like"/>
    <property type="match status" value="1"/>
</dbReference>
<dbReference type="InterPro" id="IPR006091">
    <property type="entry name" value="Acyl-CoA_Oxase/DH_mid-dom"/>
</dbReference>
<accession>A0ABS2LHA9</accession>
<evidence type="ECO:0000256" key="4">
    <source>
        <dbReference type="ARBA" id="ARBA00022827"/>
    </source>
</evidence>
<evidence type="ECO:0000256" key="5">
    <source>
        <dbReference type="RuleBase" id="RU362125"/>
    </source>
</evidence>
<dbReference type="InterPro" id="IPR037069">
    <property type="entry name" value="AcylCoA_DH/ox_N_sf"/>
</dbReference>
<keyword evidence="5 10" id="KW-0560">Oxidoreductase</keyword>
<evidence type="ECO:0000259" key="7">
    <source>
        <dbReference type="Pfam" id="PF00441"/>
    </source>
</evidence>
<evidence type="ECO:0000313" key="10">
    <source>
        <dbReference type="EMBL" id="MBM7479806.1"/>
    </source>
</evidence>
<dbReference type="Pfam" id="PF02771">
    <property type="entry name" value="Acyl-CoA_dh_N"/>
    <property type="match status" value="1"/>
</dbReference>
<dbReference type="Pfam" id="PF02770">
    <property type="entry name" value="Acyl-CoA_dh_M"/>
    <property type="match status" value="1"/>
</dbReference>
<sequence length="431" mass="46268">MGASPDTDVRPEPGSTPMTIENPVRRNVTEPAYDLSQPLDIDYADAFSDATPADRELQQRVRTFVQDEVLPVIDGYWERAEVPFGLAKRMGELDFLRDGVDVPGSPAISLMGAGLAEMEMSRGDGSVATICGVQGGLALRSIQLLGSDEQKEQWLGPLARGEKLGAFALTEPTHGSDSVSLETTARRETRDGVEGYVIDGEKKWIGFGSCGDITVLWARLVGDDGDNQVHGFLVPQDTPGYAATTIEGKVSLRAIWQAHIVLTDVFVPASAMLPGGRSFKDTGRVLQATRLGVAWSAVGHATACYETAVAYAKQRVQFGRPLAANQMVQERLTRMLSTLTQMQLLVAQMTRLDEAGTLSGPQASIAKYTCTRGAREIAASARDMLGGNGILLANRVARHFADVEALHTYEGTESVQALIVGRDITGVSAFA</sequence>
<evidence type="ECO:0000259" key="8">
    <source>
        <dbReference type="Pfam" id="PF02770"/>
    </source>
</evidence>
<name>A0ABS2LHA9_9CELL</name>
<dbReference type="Gene3D" id="1.10.540.10">
    <property type="entry name" value="Acyl-CoA dehydrogenase/oxidase, N-terminal domain"/>
    <property type="match status" value="1"/>
</dbReference>
<keyword evidence="11" id="KW-1185">Reference proteome</keyword>
<proteinExistence type="inferred from homology"/>
<dbReference type="Pfam" id="PF00441">
    <property type="entry name" value="Acyl-CoA_dh_1"/>
    <property type="match status" value="1"/>
</dbReference>
<reference evidence="10 11" key="1">
    <citation type="submission" date="2021-01" db="EMBL/GenBank/DDBJ databases">
        <title>Sequencing the genomes of 1000 actinobacteria strains.</title>
        <authorList>
            <person name="Klenk H.-P."/>
        </authorList>
    </citation>
    <scope>NUCLEOTIDE SEQUENCE [LARGE SCALE GENOMIC DNA]</scope>
    <source>
        <strain evidence="10 11">DSM 46000</strain>
    </source>
</reference>
<comment type="similarity">
    <text evidence="2 5">Belongs to the acyl-CoA dehydrogenase family.</text>
</comment>
<dbReference type="EMBL" id="JAFBBO010000001">
    <property type="protein sequence ID" value="MBM7479806.1"/>
    <property type="molecule type" value="Genomic_DNA"/>
</dbReference>
<evidence type="ECO:0000256" key="3">
    <source>
        <dbReference type="ARBA" id="ARBA00022630"/>
    </source>
</evidence>
<dbReference type="InterPro" id="IPR009100">
    <property type="entry name" value="AcylCoA_DH/oxidase_NM_dom_sf"/>
</dbReference>
<dbReference type="Proteomes" id="UP000698059">
    <property type="component" value="Unassembled WGS sequence"/>
</dbReference>
<evidence type="ECO:0000256" key="1">
    <source>
        <dbReference type="ARBA" id="ARBA00001974"/>
    </source>
</evidence>
<dbReference type="GO" id="GO:0004361">
    <property type="term" value="F:glutaryl-CoA dehydrogenase activity"/>
    <property type="evidence" value="ECO:0007669"/>
    <property type="project" value="UniProtKB-EC"/>
</dbReference>
<dbReference type="Gene3D" id="1.20.140.10">
    <property type="entry name" value="Butyryl-CoA Dehydrogenase, subunit A, domain 3"/>
    <property type="match status" value="1"/>
</dbReference>
<feature type="domain" description="Acyl-CoA dehydrogenase/oxidase N-terminal" evidence="9">
    <location>
        <begin position="51"/>
        <end position="162"/>
    </location>
</feature>
<gene>
    <name evidence="10" type="ORF">JOD49_002726</name>
</gene>
<comment type="cofactor">
    <cofactor evidence="1 5">
        <name>FAD</name>
        <dbReference type="ChEBI" id="CHEBI:57692"/>
    </cofactor>
</comment>
<dbReference type="InterPro" id="IPR046373">
    <property type="entry name" value="Acyl-CoA_Oxase/DH_mid-dom_sf"/>
</dbReference>
<keyword evidence="4 5" id="KW-0274">FAD</keyword>
<dbReference type="Gene3D" id="2.40.110.10">
    <property type="entry name" value="Butyryl-CoA Dehydrogenase, subunit A, domain 2"/>
    <property type="match status" value="1"/>
</dbReference>
<dbReference type="InterPro" id="IPR009075">
    <property type="entry name" value="AcylCo_DH/oxidase_C"/>
</dbReference>
<dbReference type="PANTHER" id="PTHR43188:SF1">
    <property type="entry name" value="ACYL-COA DEHYDROGENASE"/>
    <property type="match status" value="1"/>
</dbReference>